<feature type="region of interest" description="Disordered" evidence="1">
    <location>
        <begin position="41"/>
        <end position="65"/>
    </location>
</feature>
<reference evidence="3" key="2">
    <citation type="submission" date="2013-12" db="EMBL/GenBank/DDBJ databases">
        <title>Evolution of pathogenesis and genome organization in the Tremellales.</title>
        <authorList>
            <person name="Cuomo C."/>
            <person name="Litvintseva A."/>
            <person name="Heitman J."/>
            <person name="Chen Y."/>
            <person name="Sun S."/>
            <person name="Springer D."/>
            <person name="Dromer F."/>
            <person name="Young S."/>
            <person name="Zeng Q."/>
            <person name="Chapman S."/>
            <person name="Gujja S."/>
            <person name="Saif S."/>
            <person name="Birren B."/>
        </authorList>
    </citation>
    <scope>NUCLEOTIDE SEQUENCE [LARGE SCALE GENOMIC DNA]</scope>
    <source>
        <strain evidence="3">BCC8398</strain>
    </source>
</reference>
<dbReference type="Proteomes" id="UP000092666">
    <property type="component" value="Unassembled WGS sequence"/>
</dbReference>
<evidence type="ECO:0000313" key="2">
    <source>
        <dbReference type="EMBL" id="OCF38108.1"/>
    </source>
</evidence>
<name>A0A1B9H4C3_9TREE</name>
<protein>
    <submittedName>
        <fullName evidence="2">Uncharacterized protein</fullName>
    </submittedName>
</protein>
<organism evidence="2 3">
    <name type="scientific">Kwoniella heveanensis BCC8398</name>
    <dbReference type="NCBI Taxonomy" id="1296120"/>
    <lineage>
        <taxon>Eukaryota</taxon>
        <taxon>Fungi</taxon>
        <taxon>Dikarya</taxon>
        <taxon>Basidiomycota</taxon>
        <taxon>Agaricomycotina</taxon>
        <taxon>Tremellomycetes</taxon>
        <taxon>Tremellales</taxon>
        <taxon>Cryptococcaceae</taxon>
        <taxon>Kwoniella</taxon>
    </lineage>
</organism>
<feature type="region of interest" description="Disordered" evidence="1">
    <location>
        <begin position="1"/>
        <end position="20"/>
    </location>
</feature>
<proteinExistence type="predicted"/>
<reference evidence="2 3" key="1">
    <citation type="submission" date="2013-07" db="EMBL/GenBank/DDBJ databases">
        <title>The Genome Sequence of Cryptococcus heveanensis BCC8398.</title>
        <authorList>
            <consortium name="The Broad Institute Genome Sequencing Platform"/>
            <person name="Cuomo C."/>
            <person name="Litvintseva A."/>
            <person name="Chen Y."/>
            <person name="Heitman J."/>
            <person name="Sun S."/>
            <person name="Springer D."/>
            <person name="Dromer F."/>
            <person name="Young S.K."/>
            <person name="Zeng Q."/>
            <person name="Gargeya S."/>
            <person name="Fitzgerald M."/>
            <person name="Abouelleil A."/>
            <person name="Alvarado L."/>
            <person name="Berlin A.M."/>
            <person name="Chapman S.B."/>
            <person name="Dewar J."/>
            <person name="Goldberg J."/>
            <person name="Griggs A."/>
            <person name="Gujja S."/>
            <person name="Hansen M."/>
            <person name="Howarth C."/>
            <person name="Imamovic A."/>
            <person name="Larimer J."/>
            <person name="McCowan C."/>
            <person name="Murphy C."/>
            <person name="Pearson M."/>
            <person name="Priest M."/>
            <person name="Roberts A."/>
            <person name="Saif S."/>
            <person name="Shea T."/>
            <person name="Sykes S."/>
            <person name="Wortman J."/>
            <person name="Nusbaum C."/>
            <person name="Birren B."/>
        </authorList>
    </citation>
    <scope>NUCLEOTIDE SEQUENCE [LARGE SCALE GENOMIC DNA]</scope>
    <source>
        <strain evidence="2 3">BCC8398</strain>
    </source>
</reference>
<accession>A0A1B9H4C3</accession>
<dbReference type="AlphaFoldDB" id="A0A1B9H4C3"/>
<evidence type="ECO:0000256" key="1">
    <source>
        <dbReference type="SAM" id="MobiDB-lite"/>
    </source>
</evidence>
<evidence type="ECO:0000313" key="3">
    <source>
        <dbReference type="Proteomes" id="UP000092666"/>
    </source>
</evidence>
<keyword evidence="3" id="KW-1185">Reference proteome</keyword>
<feature type="compositionally biased region" description="Low complexity" evidence="1">
    <location>
        <begin position="1"/>
        <end position="16"/>
    </location>
</feature>
<feature type="compositionally biased region" description="Polar residues" evidence="1">
    <location>
        <begin position="52"/>
        <end position="65"/>
    </location>
</feature>
<sequence>MADNSTSYTADSSSVSKPDSVYYSQYTSHSEMGCDAAAATDASTGSARGDSTAASYTQVSTSAPPTCGESTANFVGEHMLPLGLWTGAGCVAACVIGGTVASGDC</sequence>
<dbReference type="EMBL" id="KI669492">
    <property type="protein sequence ID" value="OCF38108.1"/>
    <property type="molecule type" value="Genomic_DNA"/>
</dbReference>
<gene>
    <name evidence="2" type="ORF">I316_00332</name>
</gene>